<accession>A0A1S7TNZ9</accession>
<protein>
    <submittedName>
        <fullName evidence="3">Allophanate hydrolase</fullName>
        <ecNumber evidence="3">3.5.1.54</ecNumber>
    </submittedName>
</protein>
<dbReference type="SUPFAM" id="SSF75304">
    <property type="entry name" value="Amidase signature (AS) enzymes"/>
    <property type="match status" value="1"/>
</dbReference>
<dbReference type="Gene3D" id="3.10.490.10">
    <property type="entry name" value="Gamma-glutamyl cyclotransferase-like"/>
    <property type="match status" value="1"/>
</dbReference>
<evidence type="ECO:0000259" key="2">
    <source>
        <dbReference type="Pfam" id="PF21986"/>
    </source>
</evidence>
<dbReference type="GO" id="GO:0004039">
    <property type="term" value="F:allophanate hydrolase activity"/>
    <property type="evidence" value="ECO:0007669"/>
    <property type="project" value="UniProtKB-EC"/>
</dbReference>
<keyword evidence="3" id="KW-0378">Hydrolase</keyword>
<dbReference type="Gene3D" id="3.90.1300.10">
    <property type="entry name" value="Amidase signature (AS) domain"/>
    <property type="match status" value="1"/>
</dbReference>
<dbReference type="NCBIfam" id="TIGR02713">
    <property type="entry name" value="allophanate_hyd"/>
    <property type="match status" value="1"/>
</dbReference>
<dbReference type="EMBL" id="FCNP01000022">
    <property type="protein sequence ID" value="CVI56261.1"/>
    <property type="molecule type" value="Genomic_DNA"/>
</dbReference>
<dbReference type="PANTHER" id="PTHR11895">
    <property type="entry name" value="TRANSAMIDASE"/>
    <property type="match status" value="1"/>
</dbReference>
<evidence type="ECO:0000259" key="1">
    <source>
        <dbReference type="Pfam" id="PF01425"/>
    </source>
</evidence>
<dbReference type="Gene3D" id="1.20.58.1700">
    <property type="match status" value="1"/>
</dbReference>
<proteinExistence type="predicted"/>
<dbReference type="InterPro" id="IPR000120">
    <property type="entry name" value="Amidase"/>
</dbReference>
<evidence type="ECO:0000313" key="4">
    <source>
        <dbReference type="Proteomes" id="UP000192140"/>
    </source>
</evidence>
<reference evidence="3" key="1">
    <citation type="submission" date="2016-01" db="EMBL/GenBank/DDBJ databases">
        <authorList>
            <person name="Regsiter A."/>
            <person name="william w."/>
        </authorList>
    </citation>
    <scope>NUCLEOTIDE SEQUENCE</scope>
    <source>
        <strain evidence="3">NCPPB 1641</strain>
    </source>
</reference>
<gene>
    <name evidence="3" type="primary">atzF</name>
    <name evidence="3" type="ORF">AGR7A_Cc290018</name>
</gene>
<dbReference type="InterPro" id="IPR036928">
    <property type="entry name" value="AS_sf"/>
</dbReference>
<evidence type="ECO:0000313" key="3">
    <source>
        <dbReference type="EMBL" id="CVI56261.1"/>
    </source>
</evidence>
<dbReference type="Pfam" id="PF21986">
    <property type="entry name" value="AH_C"/>
    <property type="match status" value="1"/>
</dbReference>
<keyword evidence="4" id="KW-1185">Reference proteome</keyword>
<sequence length="608" mass="64303">MLPIILDIASLKAAYAKGLSPLDLVEEIILRIEASDDPAIFITKTPDEDLRAAARDLLARAPMANSLPLWGVPFAVKDNIDVANLPTTAACPAFAYRPQQDATVIARLKAAGAIVIGKTNLDQFATGLNGTRSPHGAPRSVFDKSYVSGGSSSGSAVAVASGLASFALGTDTAGSGRVPAAFNNIVGIKPTPGLVPNVGVVPACRSVDVVTIFSATVGDGVEVRRVMEGYDPADPFSRRAKPAALPAAGLRIGVLEPGEREFFGNAAFEALYDAAIEKAKMLGADIVPFDYAPFRQAAELLYNGPWVAERLAAVKHFLATNADDFDPTVRAIIEGARRYDAVDAFEGLYGLETLRQKASAEWAKADVLMLPTSPTTYTVEEMRADPIAKNGHFGRYTNFANLFGYAAIAVPAGFDAADHLPAGVTLFGPAFSDDALAPFADMLHRALQPGMGRDRKAALPEASKVADTDDGLVPIVVVGAHLTGMPLNHELTGPGGRLMKSCRTAGDYRLFVLPNTVPPKPGLLREPGFKGAGLEVEVWRVTPEAFGRFVQNIPAPLGIGKVTLDDGSQISGFLCEPYALKGAVEVTGLGGWRAYIRSIKQEERKSHA</sequence>
<dbReference type="NCBIfam" id="NF006043">
    <property type="entry name" value="PRK08186.1"/>
    <property type="match status" value="1"/>
</dbReference>
<feature type="domain" description="Allophanate hydrolase C-terminal" evidence="2">
    <location>
        <begin position="474"/>
        <end position="596"/>
    </location>
</feature>
<dbReference type="InterPro" id="IPR014085">
    <property type="entry name" value="Allophanate_hydrolase"/>
</dbReference>
<dbReference type="PANTHER" id="PTHR11895:SF169">
    <property type="entry name" value="GLUTAMYL-TRNA(GLN) AMIDOTRANSFERASE"/>
    <property type="match status" value="1"/>
</dbReference>
<name>A0A1S7TNZ9_9HYPH</name>
<dbReference type="EC" id="3.5.1.54" evidence="3"/>
<feature type="domain" description="Amidase" evidence="1">
    <location>
        <begin position="23"/>
        <end position="436"/>
    </location>
</feature>
<dbReference type="Pfam" id="PF01425">
    <property type="entry name" value="Amidase"/>
    <property type="match status" value="1"/>
</dbReference>
<dbReference type="InterPro" id="IPR053844">
    <property type="entry name" value="AH_C"/>
</dbReference>
<dbReference type="RefSeq" id="WP_080852649.1">
    <property type="nucleotide sequence ID" value="NZ_LT009775.1"/>
</dbReference>
<dbReference type="Proteomes" id="UP000192140">
    <property type="component" value="Unassembled WGS sequence"/>
</dbReference>
<comment type="caution">
    <text evidence="3">The sequence shown here is derived from an EMBL/GenBank/DDBJ whole genome shotgun (WGS) entry which is preliminary data.</text>
</comment>
<dbReference type="InterPro" id="IPR023631">
    <property type="entry name" value="Amidase_dom"/>
</dbReference>
<organism evidence="3 4">
    <name type="scientific">Agrobacterium deltaense NCPPB 1641</name>
    <dbReference type="NCBI Taxonomy" id="1183425"/>
    <lineage>
        <taxon>Bacteria</taxon>
        <taxon>Pseudomonadati</taxon>
        <taxon>Pseudomonadota</taxon>
        <taxon>Alphaproteobacteria</taxon>
        <taxon>Hyphomicrobiales</taxon>
        <taxon>Rhizobiaceae</taxon>
        <taxon>Rhizobium/Agrobacterium group</taxon>
        <taxon>Agrobacterium</taxon>
    </lineage>
</organism>
<dbReference type="AlphaFoldDB" id="A0A1S7TNZ9"/>